<protein>
    <recommendedName>
        <fullName evidence="4">NB-ARC domain-containing protein</fullName>
    </recommendedName>
</protein>
<dbReference type="InterPro" id="IPR027417">
    <property type="entry name" value="P-loop_NTPase"/>
</dbReference>
<comment type="caution">
    <text evidence="2">The sequence shown here is derived from an EMBL/GenBank/DDBJ whole genome shotgun (WGS) entry which is preliminary data.</text>
</comment>
<evidence type="ECO:0008006" key="4">
    <source>
        <dbReference type="Google" id="ProtNLM"/>
    </source>
</evidence>
<reference evidence="2 3" key="1">
    <citation type="submission" date="2019-08" db="EMBL/GenBank/DDBJ databases">
        <title>Lentzea from Indian Himalayas.</title>
        <authorList>
            <person name="Mandal S."/>
            <person name="Mallick Gupta A."/>
            <person name="Maiti P.K."/>
            <person name="Sarkar J."/>
            <person name="Mandal S."/>
        </authorList>
    </citation>
    <scope>NUCLEOTIDE SEQUENCE [LARGE SCALE GENOMIC DNA]</scope>
    <source>
        <strain evidence="2 3">PSKA42</strain>
    </source>
</reference>
<feature type="compositionally biased region" description="Low complexity" evidence="1">
    <location>
        <begin position="344"/>
        <end position="354"/>
    </location>
</feature>
<evidence type="ECO:0000256" key="1">
    <source>
        <dbReference type="SAM" id="MobiDB-lite"/>
    </source>
</evidence>
<feature type="compositionally biased region" description="Basic and acidic residues" evidence="1">
    <location>
        <begin position="388"/>
        <end position="399"/>
    </location>
</feature>
<feature type="region of interest" description="Disordered" evidence="1">
    <location>
        <begin position="282"/>
        <end position="399"/>
    </location>
</feature>
<name>A0ABX1FCR6_9PSEU</name>
<dbReference type="Proteomes" id="UP001515943">
    <property type="component" value="Unassembled WGS sequence"/>
</dbReference>
<evidence type="ECO:0000313" key="2">
    <source>
        <dbReference type="EMBL" id="NKE56751.1"/>
    </source>
</evidence>
<gene>
    <name evidence="2" type="ORF">FXN61_07845</name>
</gene>
<feature type="compositionally biased region" description="Basic residues" evidence="1">
    <location>
        <begin position="331"/>
        <end position="343"/>
    </location>
</feature>
<accession>A0ABX1FCR6</accession>
<dbReference type="EMBL" id="VSRL01000019">
    <property type="protein sequence ID" value="NKE56751.1"/>
    <property type="molecule type" value="Genomic_DNA"/>
</dbReference>
<dbReference type="PANTHER" id="PTHR47691:SF3">
    <property type="entry name" value="HTH-TYPE TRANSCRIPTIONAL REGULATOR RV0890C-RELATED"/>
    <property type="match status" value="1"/>
</dbReference>
<dbReference type="SUPFAM" id="SSF52540">
    <property type="entry name" value="P-loop containing nucleoside triphosphate hydrolases"/>
    <property type="match status" value="1"/>
</dbReference>
<proteinExistence type="predicted"/>
<feature type="compositionally biased region" description="Basic residues" evidence="1">
    <location>
        <begin position="283"/>
        <end position="292"/>
    </location>
</feature>
<sequence length="399" mass="42598">MIVHRGLRAFHSIVFPEPVVVPRQLPGAPSSFVGRHDALERFGGHPGIFAIAGPGGIGKTWLALHWAHGNAARFPDGQLFVDLRGFAPEAAPMPPEVALRGFLDALGVDRCPADLHAQTALFRSLVVDRRMLLVLDNAADTAQVVPLLPGGESCTVVVTSRRRLPGLVSGHGARHLALDRLQAPESRALLTDRLGSARIAADPAAVGDLIVRCDGFPLALSVLAGDALAHPEMPLARFAEDLREFGPVALDEDDSEACLTAVLSWSLRCLSPEQLRAFDAARHRAGSGHRPGRGGGPARADRSRGPRVAEPAGNPVAAHSLRAGPLPHAQPHPRPRGRARHRSGASPGSAAPSRRPLHPDRDRGRSPHRPFTRAGPLPSRPVPTVQCGRRDHLVPHRTR</sequence>
<organism evidence="2 3">
    <name type="scientific">Lentzea indica</name>
    <dbReference type="NCBI Taxonomy" id="2604800"/>
    <lineage>
        <taxon>Bacteria</taxon>
        <taxon>Bacillati</taxon>
        <taxon>Actinomycetota</taxon>
        <taxon>Actinomycetes</taxon>
        <taxon>Pseudonocardiales</taxon>
        <taxon>Pseudonocardiaceae</taxon>
        <taxon>Lentzea</taxon>
    </lineage>
</organism>
<keyword evidence="3" id="KW-1185">Reference proteome</keyword>
<dbReference type="Gene3D" id="3.40.50.300">
    <property type="entry name" value="P-loop containing nucleotide triphosphate hydrolases"/>
    <property type="match status" value="1"/>
</dbReference>
<evidence type="ECO:0000313" key="3">
    <source>
        <dbReference type="Proteomes" id="UP001515943"/>
    </source>
</evidence>
<dbReference type="PANTHER" id="PTHR47691">
    <property type="entry name" value="REGULATOR-RELATED"/>
    <property type="match status" value="1"/>
</dbReference>
<dbReference type="PRINTS" id="PR00364">
    <property type="entry name" value="DISEASERSIST"/>
</dbReference>